<sequence>MVVVTGSTGLQGRWLDHYAEIVVADFMLAADLYFNYKDRPAFLMSSLFHAQQAAEKSVKLLFLARGLVKLGELKELGHSPLINILYKAAGEASDKTKNMRGQALDELTIRTKIEFTKLKGELKRIRKWLKGSSCVEKASSALDIKINIDPGVLKSLSILLEDMARDTGVGGYVQAQLLLSELGWQFIRELVERSSFPGAVFALKEPLSSEYVAQIVSGIKEVSTWDYVQKQLDSIWSSPTDSLKQLIEKLPSNALELMRSTSRDPKALYKILVAGNDERERIRLMGTTLLTFSAFGSYQLADGKTLLDHVLCLDPFSECGRYVEADGDKTVLDLVIEKRGAVGMLVLSAELWALYPYAYYHILKVIREAQTTR</sequence>
<gene>
    <name evidence="1" type="ORF">ENN26_09160</name>
</gene>
<organism evidence="1">
    <name type="scientific">Thermofilum adornatum</name>
    <dbReference type="NCBI Taxonomy" id="1365176"/>
    <lineage>
        <taxon>Archaea</taxon>
        <taxon>Thermoproteota</taxon>
        <taxon>Thermoprotei</taxon>
        <taxon>Thermofilales</taxon>
        <taxon>Thermofilaceae</taxon>
        <taxon>Thermofilum</taxon>
    </lineage>
</organism>
<accession>A0A7C1CE45</accession>
<protein>
    <recommendedName>
        <fullName evidence="2">HEPN domain-containing protein</fullName>
    </recommendedName>
</protein>
<evidence type="ECO:0008006" key="2">
    <source>
        <dbReference type="Google" id="ProtNLM"/>
    </source>
</evidence>
<dbReference type="AlphaFoldDB" id="A0A7C1CE45"/>
<reference evidence="1" key="1">
    <citation type="journal article" date="2020" name="mSystems">
        <title>Genome- and Community-Level Interaction Insights into Carbon Utilization and Element Cycling Functions of Hydrothermarchaeota in Hydrothermal Sediment.</title>
        <authorList>
            <person name="Zhou Z."/>
            <person name="Liu Y."/>
            <person name="Xu W."/>
            <person name="Pan J."/>
            <person name="Luo Z.H."/>
            <person name="Li M."/>
        </authorList>
    </citation>
    <scope>NUCLEOTIDE SEQUENCE [LARGE SCALE GENOMIC DNA]</scope>
    <source>
        <strain evidence="1">SpSt-116</strain>
    </source>
</reference>
<evidence type="ECO:0000313" key="1">
    <source>
        <dbReference type="EMBL" id="HDP15923.1"/>
    </source>
</evidence>
<dbReference type="EMBL" id="DSAY01000172">
    <property type="protein sequence ID" value="HDP15923.1"/>
    <property type="molecule type" value="Genomic_DNA"/>
</dbReference>
<name>A0A7C1CE45_9CREN</name>
<comment type="caution">
    <text evidence="1">The sequence shown here is derived from an EMBL/GenBank/DDBJ whole genome shotgun (WGS) entry which is preliminary data.</text>
</comment>
<proteinExistence type="predicted"/>